<evidence type="ECO:0000256" key="1">
    <source>
        <dbReference type="SAM" id="SignalP"/>
    </source>
</evidence>
<dbReference type="RefSeq" id="WP_189024493.1">
    <property type="nucleotide sequence ID" value="NZ_BMKR01000007.1"/>
</dbReference>
<accession>A0A917C731</accession>
<keyword evidence="3" id="KW-1185">Reference proteome</keyword>
<keyword evidence="1" id="KW-0732">Signal</keyword>
<dbReference type="Proteomes" id="UP000637643">
    <property type="component" value="Unassembled WGS sequence"/>
</dbReference>
<dbReference type="EMBL" id="BMKR01000007">
    <property type="protein sequence ID" value="GGF75246.1"/>
    <property type="molecule type" value="Genomic_DNA"/>
</dbReference>
<evidence type="ECO:0000313" key="2">
    <source>
        <dbReference type="EMBL" id="GGF75246.1"/>
    </source>
</evidence>
<protein>
    <submittedName>
        <fullName evidence="2">Uncharacterized protein</fullName>
    </submittedName>
</protein>
<dbReference type="AlphaFoldDB" id="A0A917C731"/>
<reference evidence="2" key="1">
    <citation type="journal article" date="2014" name="Int. J. Syst. Evol. Microbiol.">
        <title>Complete genome sequence of Corynebacterium casei LMG S-19264T (=DSM 44701T), isolated from a smear-ripened cheese.</title>
        <authorList>
            <consortium name="US DOE Joint Genome Institute (JGI-PGF)"/>
            <person name="Walter F."/>
            <person name="Albersmeier A."/>
            <person name="Kalinowski J."/>
            <person name="Ruckert C."/>
        </authorList>
    </citation>
    <scope>NUCLEOTIDE SEQUENCE</scope>
    <source>
        <strain evidence="2">CGMCC 1.16134</strain>
    </source>
</reference>
<sequence>MNRAWWIGAAALMAAASAAVLPKLADLDAAVRQQYGTVEVFTDGSYTVLEDDNLVDALGAYPFTLAIGSAGWKNGVLSLDLKVTGNDHEPAELYRNMAGAISFAFEETDNVNQLLLRLVADDKWLGTRRLLLAADIRRREWTRALQEELAAAGNVRLPERLKTRFRISESELWINQFISP</sequence>
<name>A0A917C731_9BACL</name>
<organism evidence="2 3">
    <name type="scientific">Paenibacillus albidus</name>
    <dbReference type="NCBI Taxonomy" id="2041023"/>
    <lineage>
        <taxon>Bacteria</taxon>
        <taxon>Bacillati</taxon>
        <taxon>Bacillota</taxon>
        <taxon>Bacilli</taxon>
        <taxon>Bacillales</taxon>
        <taxon>Paenibacillaceae</taxon>
        <taxon>Paenibacillus</taxon>
    </lineage>
</organism>
<gene>
    <name evidence="2" type="ORF">GCM10010912_20540</name>
</gene>
<feature type="chain" id="PRO_5038427533" evidence="1">
    <location>
        <begin position="19"/>
        <end position="180"/>
    </location>
</feature>
<comment type="caution">
    <text evidence="2">The sequence shown here is derived from an EMBL/GenBank/DDBJ whole genome shotgun (WGS) entry which is preliminary data.</text>
</comment>
<proteinExistence type="predicted"/>
<reference evidence="2" key="2">
    <citation type="submission" date="2020-09" db="EMBL/GenBank/DDBJ databases">
        <authorList>
            <person name="Sun Q."/>
            <person name="Zhou Y."/>
        </authorList>
    </citation>
    <scope>NUCLEOTIDE SEQUENCE</scope>
    <source>
        <strain evidence="2">CGMCC 1.16134</strain>
    </source>
</reference>
<feature type="signal peptide" evidence="1">
    <location>
        <begin position="1"/>
        <end position="18"/>
    </location>
</feature>
<evidence type="ECO:0000313" key="3">
    <source>
        <dbReference type="Proteomes" id="UP000637643"/>
    </source>
</evidence>